<dbReference type="Proteomes" id="UP001060085">
    <property type="component" value="Linkage Group LG05"/>
</dbReference>
<accession>A0ACC0AZ44</accession>
<evidence type="ECO:0000313" key="2">
    <source>
        <dbReference type="Proteomes" id="UP001060085"/>
    </source>
</evidence>
<gene>
    <name evidence="1" type="ORF">M9H77_24034</name>
</gene>
<protein>
    <submittedName>
        <fullName evidence="1">Uncharacterized protein</fullName>
    </submittedName>
</protein>
<sequence>MEEKKAGGRETMLLNMVEASVKLKEQKRSESRQERVNVHLILEKPVAPSSGNSKAPAIGEDEEGLLAPEEMEGEHLEDCFMEFLTWTISFKRKRSDEEQEMGAIIAELADLVDGEGNVRPNVRESIIKEFFESPVGGNWFHSLTMPMVSCALTDLIDAICNDNPCVTMSSVVIKEKELDGFASGSNDESPDRGNKENESSIADSQGVLTKYATEISQMREGDQSVFDGSDNMAVLNLEETVGQGDEGLMGDQSGLERLEAQSTTARGSRGSMD</sequence>
<dbReference type="EMBL" id="CM044705">
    <property type="protein sequence ID" value="KAI5664711.1"/>
    <property type="molecule type" value="Genomic_DNA"/>
</dbReference>
<proteinExistence type="predicted"/>
<evidence type="ECO:0000313" key="1">
    <source>
        <dbReference type="EMBL" id="KAI5664711.1"/>
    </source>
</evidence>
<comment type="caution">
    <text evidence="1">The sequence shown here is derived from an EMBL/GenBank/DDBJ whole genome shotgun (WGS) entry which is preliminary data.</text>
</comment>
<reference evidence="2" key="1">
    <citation type="journal article" date="2023" name="Nat. Plants">
        <title>Single-cell RNA sequencing provides a high-resolution roadmap for understanding the multicellular compartmentation of specialized metabolism.</title>
        <authorList>
            <person name="Sun S."/>
            <person name="Shen X."/>
            <person name="Li Y."/>
            <person name="Li Y."/>
            <person name="Wang S."/>
            <person name="Li R."/>
            <person name="Zhang H."/>
            <person name="Shen G."/>
            <person name="Guo B."/>
            <person name="Wei J."/>
            <person name="Xu J."/>
            <person name="St-Pierre B."/>
            <person name="Chen S."/>
            <person name="Sun C."/>
        </authorList>
    </citation>
    <scope>NUCLEOTIDE SEQUENCE [LARGE SCALE GENOMIC DNA]</scope>
</reference>
<keyword evidence="2" id="KW-1185">Reference proteome</keyword>
<organism evidence="1 2">
    <name type="scientific">Catharanthus roseus</name>
    <name type="common">Madagascar periwinkle</name>
    <name type="synonym">Vinca rosea</name>
    <dbReference type="NCBI Taxonomy" id="4058"/>
    <lineage>
        <taxon>Eukaryota</taxon>
        <taxon>Viridiplantae</taxon>
        <taxon>Streptophyta</taxon>
        <taxon>Embryophyta</taxon>
        <taxon>Tracheophyta</taxon>
        <taxon>Spermatophyta</taxon>
        <taxon>Magnoliopsida</taxon>
        <taxon>eudicotyledons</taxon>
        <taxon>Gunneridae</taxon>
        <taxon>Pentapetalae</taxon>
        <taxon>asterids</taxon>
        <taxon>lamiids</taxon>
        <taxon>Gentianales</taxon>
        <taxon>Apocynaceae</taxon>
        <taxon>Rauvolfioideae</taxon>
        <taxon>Vinceae</taxon>
        <taxon>Catharanthinae</taxon>
        <taxon>Catharanthus</taxon>
    </lineage>
</organism>
<name>A0ACC0AZ44_CATRO</name>